<comment type="similarity">
    <text evidence="1">Belongs to the UPF0213 family.</text>
</comment>
<dbReference type="SUPFAM" id="SSF82771">
    <property type="entry name" value="GIY-YIG endonuclease"/>
    <property type="match status" value="1"/>
</dbReference>
<dbReference type="PANTHER" id="PTHR34477:SF1">
    <property type="entry name" value="UPF0213 PROTEIN YHBQ"/>
    <property type="match status" value="1"/>
</dbReference>
<name>A0A1F6NSU9_9BACT</name>
<dbReference type="InterPro" id="IPR035901">
    <property type="entry name" value="GIY-YIG_endonuc_sf"/>
</dbReference>
<evidence type="ECO:0000313" key="5">
    <source>
        <dbReference type="Proteomes" id="UP000177151"/>
    </source>
</evidence>
<dbReference type="Gene3D" id="3.40.1440.10">
    <property type="entry name" value="GIY-YIG endonuclease"/>
    <property type="match status" value="1"/>
</dbReference>
<dbReference type="PANTHER" id="PTHR34477">
    <property type="entry name" value="UPF0213 PROTEIN YHBQ"/>
    <property type="match status" value="1"/>
</dbReference>
<dbReference type="AlphaFoldDB" id="A0A1F6NSU9"/>
<organism evidence="4 5">
    <name type="scientific">Candidatus Magasanikbacteria bacterium RIFOXYA1_FULL_40_8</name>
    <dbReference type="NCBI Taxonomy" id="1798694"/>
    <lineage>
        <taxon>Bacteria</taxon>
        <taxon>Candidatus Magasanikiibacteriota</taxon>
    </lineage>
</organism>
<sequence length="85" mass="10467">MWFVYIIKSLKCKWYYVGSTNRLEKRIKEHNQGKSKATKPFVPFIPIFTRKFDCETDARNYEQKLKKCRKEKEKIIKEYENKIKK</sequence>
<dbReference type="Proteomes" id="UP000177151">
    <property type="component" value="Unassembled WGS sequence"/>
</dbReference>
<keyword evidence="2" id="KW-0175">Coiled coil</keyword>
<gene>
    <name evidence="4" type="ORF">A2206_01085</name>
</gene>
<accession>A0A1F6NSU9</accession>
<comment type="caution">
    <text evidence="4">The sequence shown here is derived from an EMBL/GenBank/DDBJ whole genome shotgun (WGS) entry which is preliminary data.</text>
</comment>
<dbReference type="InterPro" id="IPR000305">
    <property type="entry name" value="GIY-YIG_endonuc"/>
</dbReference>
<protein>
    <recommendedName>
        <fullName evidence="3">GIY-YIG domain-containing protein</fullName>
    </recommendedName>
</protein>
<feature type="domain" description="GIY-YIG" evidence="3">
    <location>
        <begin position="1"/>
        <end position="75"/>
    </location>
</feature>
<reference evidence="4 5" key="1">
    <citation type="journal article" date="2016" name="Nat. Commun.">
        <title>Thousands of microbial genomes shed light on interconnected biogeochemical processes in an aquifer system.</title>
        <authorList>
            <person name="Anantharaman K."/>
            <person name="Brown C.T."/>
            <person name="Hug L.A."/>
            <person name="Sharon I."/>
            <person name="Castelle C.J."/>
            <person name="Probst A.J."/>
            <person name="Thomas B.C."/>
            <person name="Singh A."/>
            <person name="Wilkins M.J."/>
            <person name="Karaoz U."/>
            <person name="Brodie E.L."/>
            <person name="Williams K.H."/>
            <person name="Hubbard S.S."/>
            <person name="Banfield J.F."/>
        </authorList>
    </citation>
    <scope>NUCLEOTIDE SEQUENCE [LARGE SCALE GENOMIC DNA]</scope>
</reference>
<evidence type="ECO:0000313" key="4">
    <source>
        <dbReference type="EMBL" id="OGH87016.1"/>
    </source>
</evidence>
<evidence type="ECO:0000256" key="1">
    <source>
        <dbReference type="ARBA" id="ARBA00007435"/>
    </source>
</evidence>
<feature type="coiled-coil region" evidence="2">
    <location>
        <begin position="58"/>
        <end position="85"/>
    </location>
</feature>
<evidence type="ECO:0000256" key="2">
    <source>
        <dbReference type="SAM" id="Coils"/>
    </source>
</evidence>
<dbReference type="InterPro" id="IPR050190">
    <property type="entry name" value="UPF0213_domain"/>
</dbReference>
<dbReference type="Pfam" id="PF01541">
    <property type="entry name" value="GIY-YIG"/>
    <property type="match status" value="1"/>
</dbReference>
<dbReference type="PROSITE" id="PS50164">
    <property type="entry name" value="GIY_YIG"/>
    <property type="match status" value="1"/>
</dbReference>
<dbReference type="EMBL" id="MFQP01000065">
    <property type="protein sequence ID" value="OGH87016.1"/>
    <property type="molecule type" value="Genomic_DNA"/>
</dbReference>
<evidence type="ECO:0000259" key="3">
    <source>
        <dbReference type="PROSITE" id="PS50164"/>
    </source>
</evidence>
<proteinExistence type="inferred from homology"/>